<feature type="transmembrane region" description="Helical" evidence="9">
    <location>
        <begin position="747"/>
        <end position="768"/>
    </location>
</feature>
<feature type="region of interest" description="Disordered" evidence="8">
    <location>
        <begin position="1"/>
        <end position="22"/>
    </location>
</feature>
<dbReference type="InterPro" id="IPR006068">
    <property type="entry name" value="ATPase_P-typ_cation-transptr_C"/>
</dbReference>
<dbReference type="SUPFAM" id="SSF81665">
    <property type="entry name" value="Calcium ATPase, transmembrane domain M"/>
    <property type="match status" value="1"/>
</dbReference>
<dbReference type="PROSITE" id="PS00154">
    <property type="entry name" value="ATPASE_E1_E2"/>
    <property type="match status" value="1"/>
</dbReference>
<feature type="transmembrane region" description="Helical" evidence="9">
    <location>
        <begin position="714"/>
        <end position="741"/>
    </location>
</feature>
<dbReference type="NCBIfam" id="TIGR01494">
    <property type="entry name" value="ATPase_P-type"/>
    <property type="match status" value="2"/>
</dbReference>
<dbReference type="SFLD" id="SFLDG00002">
    <property type="entry name" value="C1.7:_P-type_atpase_like"/>
    <property type="match status" value="1"/>
</dbReference>
<protein>
    <submittedName>
        <fullName evidence="13">Cation-translocating P-type ATPase</fullName>
    </submittedName>
</protein>
<dbReference type="SFLD" id="SFLDS00003">
    <property type="entry name" value="Haloacid_Dehalogenase"/>
    <property type="match status" value="1"/>
</dbReference>
<dbReference type="GO" id="GO:0016887">
    <property type="term" value="F:ATP hydrolysis activity"/>
    <property type="evidence" value="ECO:0007669"/>
    <property type="project" value="InterPro"/>
</dbReference>
<dbReference type="Gene3D" id="3.40.50.1000">
    <property type="entry name" value="HAD superfamily/HAD-like"/>
    <property type="match status" value="2"/>
</dbReference>
<dbReference type="PANTHER" id="PTHR42861">
    <property type="entry name" value="CALCIUM-TRANSPORTING ATPASE"/>
    <property type="match status" value="1"/>
</dbReference>
<keyword evidence="4" id="KW-0067">ATP-binding</keyword>
<dbReference type="InterPro" id="IPR023214">
    <property type="entry name" value="HAD_sf"/>
</dbReference>
<keyword evidence="6 9" id="KW-1133">Transmembrane helix</keyword>
<evidence type="ECO:0000313" key="13">
    <source>
        <dbReference type="EMBL" id="TSA79061.1"/>
    </source>
</evidence>
<keyword evidence="3" id="KW-0547">Nucleotide-binding</keyword>
<evidence type="ECO:0000256" key="3">
    <source>
        <dbReference type="ARBA" id="ARBA00022741"/>
    </source>
</evidence>
<evidence type="ECO:0000259" key="11">
    <source>
        <dbReference type="Pfam" id="PF00689"/>
    </source>
</evidence>
<accession>A0A553UGB9</accession>
<evidence type="ECO:0000259" key="10">
    <source>
        <dbReference type="Pfam" id="PF00122"/>
    </source>
</evidence>
<keyword evidence="7 9" id="KW-0472">Membrane</keyword>
<evidence type="ECO:0000313" key="14">
    <source>
        <dbReference type="Proteomes" id="UP000316092"/>
    </source>
</evidence>
<dbReference type="Gene3D" id="2.70.150.10">
    <property type="entry name" value="Calcium-transporting ATPase, cytoplasmic transduction domain A"/>
    <property type="match status" value="1"/>
</dbReference>
<dbReference type="InterPro" id="IPR018303">
    <property type="entry name" value="ATPase_P-typ_P_site"/>
</dbReference>
<gene>
    <name evidence="13" type="ORF">FNU79_18390</name>
</gene>
<keyword evidence="2 9" id="KW-0812">Transmembrane</keyword>
<evidence type="ECO:0000256" key="4">
    <source>
        <dbReference type="ARBA" id="ARBA00022840"/>
    </source>
</evidence>
<dbReference type="InterPro" id="IPR023299">
    <property type="entry name" value="ATPase_P-typ_cyto_dom_N"/>
</dbReference>
<feature type="compositionally biased region" description="Basic and acidic residues" evidence="8">
    <location>
        <begin position="1"/>
        <end position="14"/>
    </location>
</feature>
<evidence type="ECO:0000256" key="6">
    <source>
        <dbReference type="ARBA" id="ARBA00022989"/>
    </source>
</evidence>
<comment type="subcellular location">
    <subcellularLocation>
        <location evidence="1">Membrane</location>
        <topology evidence="1">Multi-pass membrane protein</topology>
    </subcellularLocation>
</comment>
<dbReference type="Pfam" id="PF00689">
    <property type="entry name" value="Cation_ATPase_C"/>
    <property type="match status" value="1"/>
</dbReference>
<dbReference type="OrthoDB" id="73457at2"/>
<dbReference type="SFLD" id="SFLDF00027">
    <property type="entry name" value="p-type_atpase"/>
    <property type="match status" value="1"/>
</dbReference>
<dbReference type="EMBL" id="VKDB01000051">
    <property type="protein sequence ID" value="TSA79061.1"/>
    <property type="molecule type" value="Genomic_DNA"/>
</dbReference>
<dbReference type="FunFam" id="3.40.50.1000:FF:000001">
    <property type="entry name" value="Phospholipid-transporting ATPase IC"/>
    <property type="match status" value="1"/>
</dbReference>
<organism evidence="13 14">
    <name type="scientific">Deinococcus detaillensis</name>
    <dbReference type="NCBI Taxonomy" id="2592048"/>
    <lineage>
        <taxon>Bacteria</taxon>
        <taxon>Thermotogati</taxon>
        <taxon>Deinococcota</taxon>
        <taxon>Deinococci</taxon>
        <taxon>Deinococcales</taxon>
        <taxon>Deinococcaceae</taxon>
        <taxon>Deinococcus</taxon>
    </lineage>
</organism>
<dbReference type="SUPFAM" id="SSF81653">
    <property type="entry name" value="Calcium ATPase, transduction domain A"/>
    <property type="match status" value="1"/>
</dbReference>
<dbReference type="GO" id="GO:0005524">
    <property type="term" value="F:ATP binding"/>
    <property type="evidence" value="ECO:0007669"/>
    <property type="project" value="UniProtKB-KW"/>
</dbReference>
<feature type="domain" description="Cation-transporting P-type ATPase C-terminal" evidence="11">
    <location>
        <begin position="672"/>
        <end position="841"/>
    </location>
</feature>
<proteinExistence type="predicted"/>
<feature type="transmembrane region" description="Helical" evidence="9">
    <location>
        <begin position="819"/>
        <end position="839"/>
    </location>
</feature>
<keyword evidence="14" id="KW-1185">Reference proteome</keyword>
<keyword evidence="5" id="KW-1278">Translocase</keyword>
<feature type="transmembrane region" description="Helical" evidence="9">
    <location>
        <begin position="644"/>
        <end position="666"/>
    </location>
</feature>
<dbReference type="Pfam" id="PF00122">
    <property type="entry name" value="E1-E2_ATPase"/>
    <property type="match status" value="1"/>
</dbReference>
<evidence type="ECO:0000259" key="12">
    <source>
        <dbReference type="Pfam" id="PF00690"/>
    </source>
</evidence>
<feature type="domain" description="P-type ATPase A" evidence="10">
    <location>
        <begin position="118"/>
        <end position="219"/>
    </location>
</feature>
<dbReference type="InterPro" id="IPR059000">
    <property type="entry name" value="ATPase_P-type_domA"/>
</dbReference>
<dbReference type="Pfam" id="PF00690">
    <property type="entry name" value="Cation_ATPase_N"/>
    <property type="match status" value="1"/>
</dbReference>
<dbReference type="InterPro" id="IPR023298">
    <property type="entry name" value="ATPase_P-typ_TM_dom_sf"/>
</dbReference>
<name>A0A553UGB9_9DEIO</name>
<dbReference type="Proteomes" id="UP000316092">
    <property type="component" value="Unassembled WGS sequence"/>
</dbReference>
<dbReference type="Gene3D" id="3.40.1110.10">
    <property type="entry name" value="Calcium-transporting ATPase, cytoplasmic domain N"/>
    <property type="match status" value="2"/>
</dbReference>
<dbReference type="InterPro" id="IPR044492">
    <property type="entry name" value="P_typ_ATPase_HD_dom"/>
</dbReference>
<evidence type="ECO:0000256" key="1">
    <source>
        <dbReference type="ARBA" id="ARBA00004141"/>
    </source>
</evidence>
<dbReference type="SUPFAM" id="SSF56784">
    <property type="entry name" value="HAD-like"/>
    <property type="match status" value="1"/>
</dbReference>
<feature type="domain" description="Cation-transporting P-type ATPase N-terminal" evidence="12">
    <location>
        <begin position="24"/>
        <end position="77"/>
    </location>
</feature>
<feature type="transmembrane region" description="Helical" evidence="9">
    <location>
        <begin position="265"/>
        <end position="293"/>
    </location>
</feature>
<reference evidence="13 14" key="1">
    <citation type="submission" date="2019-07" db="EMBL/GenBank/DDBJ databases">
        <title>Deinococcus detaillus sp. nov., isolated from humus soil in Antarctica.</title>
        <authorList>
            <person name="Zhang K."/>
        </authorList>
    </citation>
    <scope>NUCLEOTIDE SEQUENCE [LARGE SCALE GENOMIC DNA]</scope>
    <source>
        <strain evidence="13 14">H1</strain>
    </source>
</reference>
<feature type="transmembrane region" description="Helical" evidence="9">
    <location>
        <begin position="788"/>
        <end position="807"/>
    </location>
</feature>
<dbReference type="InterPro" id="IPR001757">
    <property type="entry name" value="P_typ_ATPase"/>
</dbReference>
<feature type="transmembrane region" description="Helical" evidence="9">
    <location>
        <begin position="672"/>
        <end position="693"/>
    </location>
</feature>
<dbReference type="InterPro" id="IPR004014">
    <property type="entry name" value="ATPase_P-typ_cation-transptr_N"/>
</dbReference>
<dbReference type="PRINTS" id="PR00120">
    <property type="entry name" value="HATPASE"/>
</dbReference>
<sequence>MREAEQVVIERPDQKAASADAPTTALVHGLTDEAVGQSRAAHGPNVFSSGRSPGLLATMREVVTEPMFVLLLLASAVYLGLGELKEAVTLGVTLLLVSGISVYQSLRSDQALGALRDLTQPKAQVWRSGLLVSLPTEQIVVGDAVLIEEGSRLPADGTVHEPRDFTADESVLTGESVAVHKSGGDGVFAGTNAATGRAWMSVTAVGAQTELGRIGRSLESLQTEKTPLQRQINTFVLRMAYIGVVAFLLVWGINYARSGDWVTALLFGLTLAMSVLPEEIPVAFSSFMALGAARLSRMGVLTKQPQTVESLGSATVICADKTGTLTQQGMALRQVYAHQTGTTLPFPGPLSETALKVLTYARWASETEPFDAMEKAIVAAFTTADPASAAQAAPMIHEYPLAGTPPMMTHIREVGGQQIVAAKGAVEHVLAVCYQDAQAADQIRSVAHQLAAQGYRVLGVAQATPTSAEFPAQQDDFAWVFLGLVALENPPKANAGAVIRALVEAGIKVKMITGDSPETAQAIARQVGLPSADQVVTGQQVMALDQIALIPLASQMTIFARMFPEAKLRVVQALKAGGEVVAMTGDGVNDGPALKAADIGVAMGQRGSEVARQAASLVLVNDDLGSMVDAVAQGRRIYQNLQKAVAYIVSIHIPIILTVALPLLLGWRLENLLSPIHIIVLELVMGPTCSIAFENEPAEAGQMQRPPRRPTESFLAGRALGRSVLQGLGITAAVLGVYWAAMTQGEAVPLVRTLVFTTLILSNIFLVLVNRSFTLPVFKTLLVPNRVLWLLLGLTLAMLLTTLLFGPARQLFGFAPMPLAWLGWCALAALIGVGWIEILKAARSLWQRAPGFGGPDRKGSSDL</sequence>
<dbReference type="PRINTS" id="PR00119">
    <property type="entry name" value="CATATPASE"/>
</dbReference>
<evidence type="ECO:0000256" key="5">
    <source>
        <dbReference type="ARBA" id="ARBA00022967"/>
    </source>
</evidence>
<dbReference type="Pfam" id="PF00702">
    <property type="entry name" value="Hydrolase"/>
    <property type="match status" value="1"/>
</dbReference>
<feature type="transmembrane region" description="Helical" evidence="9">
    <location>
        <begin position="235"/>
        <end position="253"/>
    </location>
</feature>
<dbReference type="AlphaFoldDB" id="A0A553UGB9"/>
<evidence type="ECO:0000256" key="8">
    <source>
        <dbReference type="SAM" id="MobiDB-lite"/>
    </source>
</evidence>
<comment type="caution">
    <text evidence="13">The sequence shown here is derived from an EMBL/GenBank/DDBJ whole genome shotgun (WGS) entry which is preliminary data.</text>
</comment>
<evidence type="ECO:0000256" key="9">
    <source>
        <dbReference type="SAM" id="Phobius"/>
    </source>
</evidence>
<dbReference type="Gene3D" id="1.20.1110.10">
    <property type="entry name" value="Calcium-transporting ATPase, transmembrane domain"/>
    <property type="match status" value="2"/>
</dbReference>
<evidence type="ECO:0000256" key="7">
    <source>
        <dbReference type="ARBA" id="ARBA00023136"/>
    </source>
</evidence>
<dbReference type="GO" id="GO:0016020">
    <property type="term" value="C:membrane"/>
    <property type="evidence" value="ECO:0007669"/>
    <property type="project" value="UniProtKB-SubCell"/>
</dbReference>
<evidence type="ECO:0000256" key="2">
    <source>
        <dbReference type="ARBA" id="ARBA00022692"/>
    </source>
</evidence>
<dbReference type="InterPro" id="IPR008250">
    <property type="entry name" value="ATPase_P-typ_transduc_dom_A_sf"/>
</dbReference>
<dbReference type="InterPro" id="IPR036412">
    <property type="entry name" value="HAD-like_sf"/>
</dbReference>